<accession>A0A0K1PV66</accession>
<dbReference type="Proteomes" id="UP000064967">
    <property type="component" value="Chromosome"/>
</dbReference>
<gene>
    <name evidence="1" type="ORF">AKJ09_04081</name>
</gene>
<protein>
    <submittedName>
        <fullName evidence="1">Uncharacterized protein</fullName>
    </submittedName>
</protein>
<keyword evidence="2" id="KW-1185">Reference proteome</keyword>
<sequence>MKIDPEALMRLSYQQYAAIRDRKRDRFARDLAAEHARYAERTMNLLGFCSHCGRDVLEGERHEQGCRESST</sequence>
<name>A0A0K1PV66_9BACT</name>
<evidence type="ECO:0000313" key="1">
    <source>
        <dbReference type="EMBL" id="AKU97417.1"/>
    </source>
</evidence>
<dbReference type="EMBL" id="CP012333">
    <property type="protein sequence ID" value="AKU97417.1"/>
    <property type="molecule type" value="Genomic_DNA"/>
</dbReference>
<dbReference type="STRING" id="1391654.AKJ09_04081"/>
<evidence type="ECO:0000313" key="2">
    <source>
        <dbReference type="Proteomes" id="UP000064967"/>
    </source>
</evidence>
<organism evidence="1 2">
    <name type="scientific">Labilithrix luteola</name>
    <dbReference type="NCBI Taxonomy" id="1391654"/>
    <lineage>
        <taxon>Bacteria</taxon>
        <taxon>Pseudomonadati</taxon>
        <taxon>Myxococcota</taxon>
        <taxon>Polyangia</taxon>
        <taxon>Polyangiales</taxon>
        <taxon>Labilitrichaceae</taxon>
        <taxon>Labilithrix</taxon>
    </lineage>
</organism>
<reference evidence="1 2" key="1">
    <citation type="submission" date="2015-08" db="EMBL/GenBank/DDBJ databases">
        <authorList>
            <person name="Babu N.S."/>
            <person name="Beckwith C.J."/>
            <person name="Beseler K.G."/>
            <person name="Brison A."/>
            <person name="Carone J.V."/>
            <person name="Caskin T.P."/>
            <person name="Diamond M."/>
            <person name="Durham M.E."/>
            <person name="Foxe J.M."/>
            <person name="Go M."/>
            <person name="Henderson B.A."/>
            <person name="Jones I.B."/>
            <person name="McGettigan J.A."/>
            <person name="Micheletti S.J."/>
            <person name="Nasrallah M.E."/>
            <person name="Ortiz D."/>
            <person name="Piller C.R."/>
            <person name="Privatt S.R."/>
            <person name="Schneider S.L."/>
            <person name="Sharp S."/>
            <person name="Smith T.C."/>
            <person name="Stanton J.D."/>
            <person name="Ullery H.E."/>
            <person name="Wilson R.J."/>
            <person name="Serrano M.G."/>
            <person name="Buck G."/>
            <person name="Lee V."/>
            <person name="Wang Y."/>
            <person name="Carvalho R."/>
            <person name="Voegtly L."/>
            <person name="Shi R."/>
            <person name="Duckworth R."/>
            <person name="Johnson A."/>
            <person name="Loviza R."/>
            <person name="Walstead R."/>
            <person name="Shah Z."/>
            <person name="Kiflezghi M."/>
            <person name="Wade K."/>
            <person name="Ball S.L."/>
            <person name="Bradley K.W."/>
            <person name="Asai D.J."/>
            <person name="Bowman C.A."/>
            <person name="Russell D.A."/>
            <person name="Pope W.H."/>
            <person name="Jacobs-Sera D."/>
            <person name="Hendrix R.W."/>
            <person name="Hatfull G.F."/>
        </authorList>
    </citation>
    <scope>NUCLEOTIDE SEQUENCE [LARGE SCALE GENOMIC DNA]</scope>
    <source>
        <strain evidence="1 2">DSM 27648</strain>
    </source>
</reference>
<proteinExistence type="predicted"/>
<dbReference type="AlphaFoldDB" id="A0A0K1PV66"/>
<dbReference type="KEGG" id="llu:AKJ09_04081"/>